<keyword evidence="7 10" id="KW-0670">Pyruvate</keyword>
<evidence type="ECO:0000256" key="7">
    <source>
        <dbReference type="ARBA" id="ARBA00023317"/>
    </source>
</evidence>
<dbReference type="GO" id="GO:0006086">
    <property type="term" value="P:pyruvate decarboxylation to acetyl-CoA"/>
    <property type="evidence" value="ECO:0007669"/>
    <property type="project" value="InterPro"/>
</dbReference>
<gene>
    <name evidence="10" type="primary">pdhA</name>
    <name evidence="12" type="ORF">NSU_0074</name>
</gene>
<feature type="domain" description="Dehydrogenase E1 component" evidence="11">
    <location>
        <begin position="18"/>
        <end position="308"/>
    </location>
</feature>
<dbReference type="InterPro" id="IPR001017">
    <property type="entry name" value="DH_E1"/>
</dbReference>
<dbReference type="Pfam" id="PF00676">
    <property type="entry name" value="E1_dh"/>
    <property type="match status" value="1"/>
</dbReference>
<accession>G6E6V3</accession>
<comment type="subunit">
    <text evidence="2 10">Heterodimer of an alpha and a beta chain.</text>
</comment>
<dbReference type="KEGG" id="npn:JI59_00440"/>
<dbReference type="GO" id="GO:0004739">
    <property type="term" value="F:pyruvate dehydrogenase (acetyl-transferring) activity"/>
    <property type="evidence" value="ECO:0007669"/>
    <property type="project" value="UniProtKB-UniRule"/>
</dbReference>
<dbReference type="Gene3D" id="3.40.50.970">
    <property type="match status" value="1"/>
</dbReference>
<dbReference type="InterPro" id="IPR017597">
    <property type="entry name" value="Pyrv_DH_E1_asu_subgrp-y"/>
</dbReference>
<evidence type="ECO:0000313" key="13">
    <source>
        <dbReference type="Proteomes" id="UP000004030"/>
    </source>
</evidence>
<evidence type="ECO:0000256" key="9">
    <source>
        <dbReference type="ARBA" id="ARBA00051231"/>
    </source>
</evidence>
<keyword evidence="6 10" id="KW-0786">Thiamine pyrophosphate</keyword>
<dbReference type="OrthoDB" id="9766715at2"/>
<dbReference type="NCBIfam" id="TIGR03182">
    <property type="entry name" value="PDH_E1_alph_y"/>
    <property type="match status" value="1"/>
</dbReference>
<dbReference type="AlphaFoldDB" id="G6E6V3"/>
<dbReference type="PANTHER" id="PTHR11516:SF60">
    <property type="entry name" value="PYRUVATE DEHYDROGENASE E1 COMPONENT SUBUNIT ALPHA"/>
    <property type="match status" value="1"/>
</dbReference>
<comment type="cofactor">
    <cofactor evidence="1 10">
        <name>thiamine diphosphate</name>
        <dbReference type="ChEBI" id="CHEBI:58937"/>
    </cofactor>
</comment>
<comment type="caution">
    <text evidence="12">The sequence shown here is derived from an EMBL/GenBank/DDBJ whole genome shotgun (WGS) entry which is preliminary data.</text>
</comment>
<dbReference type="EC" id="1.2.4.1" evidence="3 10"/>
<proteinExistence type="predicted"/>
<dbReference type="InterPro" id="IPR029061">
    <property type="entry name" value="THDP-binding"/>
</dbReference>
<keyword evidence="5 10" id="KW-0560">Oxidoreductase</keyword>
<reference evidence="12 13" key="1">
    <citation type="journal article" date="2012" name="J. Bacteriol.">
        <title>Genome sequence of benzo(a)pyrene-degrading bacterium Novosphingobium pentaromativorans US6-1.</title>
        <authorList>
            <person name="Luo Y.R."/>
            <person name="Kang S.G."/>
            <person name="Kim S.J."/>
            <person name="Kim M.R."/>
            <person name="Li N."/>
            <person name="Lee J.H."/>
            <person name="Kwon K.K."/>
        </authorList>
    </citation>
    <scope>NUCLEOTIDE SEQUENCE [LARGE SCALE GENOMIC DNA]</scope>
    <source>
        <strain evidence="12 13">US6-1</strain>
    </source>
</reference>
<dbReference type="InterPro" id="IPR050642">
    <property type="entry name" value="PDH_E1_Alpha_Subunit"/>
</dbReference>
<dbReference type="CDD" id="cd02000">
    <property type="entry name" value="TPP_E1_PDC_ADC_BCADC"/>
    <property type="match status" value="1"/>
</dbReference>
<dbReference type="PATRIC" id="fig|1088721.3.peg.74"/>
<comment type="function">
    <text evidence="8">The pyruvate dehydrogenase complex catalyzes the overall conversion of pyruvate to acetyl-CoA and CO(2). It contains multiple copies of three enzymatic components: pyruvate dehydrogenase (E1), dihydrolipoamide acetyltransferase (E2) and lipoamide dehydrogenase (E3).</text>
</comment>
<name>G6E6V3_9SPHN</name>
<evidence type="ECO:0000256" key="3">
    <source>
        <dbReference type="ARBA" id="ARBA00012281"/>
    </source>
</evidence>
<comment type="catalytic activity">
    <reaction evidence="9 10">
        <text>N(6)-[(R)-lipoyl]-L-lysyl-[protein] + pyruvate + H(+) = N(6)-[(R)-S(8)-acetyldihydrolipoyl]-L-lysyl-[protein] + CO2</text>
        <dbReference type="Rhea" id="RHEA:19189"/>
        <dbReference type="Rhea" id="RHEA-COMP:10474"/>
        <dbReference type="Rhea" id="RHEA-COMP:10478"/>
        <dbReference type="ChEBI" id="CHEBI:15361"/>
        <dbReference type="ChEBI" id="CHEBI:15378"/>
        <dbReference type="ChEBI" id="CHEBI:16526"/>
        <dbReference type="ChEBI" id="CHEBI:83099"/>
        <dbReference type="ChEBI" id="CHEBI:83111"/>
        <dbReference type="EC" id="1.2.4.1"/>
    </reaction>
</comment>
<dbReference type="Proteomes" id="UP000004030">
    <property type="component" value="Unassembled WGS sequence"/>
</dbReference>
<keyword evidence="13" id="KW-1185">Reference proteome</keyword>
<evidence type="ECO:0000256" key="10">
    <source>
        <dbReference type="RuleBase" id="RU361139"/>
    </source>
</evidence>
<protein>
    <recommendedName>
        <fullName evidence="4 10">Pyruvate dehydrogenase E1 component subunit alpha</fullName>
        <ecNumber evidence="3 10">1.2.4.1</ecNumber>
    </recommendedName>
</protein>
<dbReference type="EMBL" id="AGFM01000002">
    <property type="protein sequence ID" value="EHJ62999.1"/>
    <property type="molecule type" value="Genomic_DNA"/>
</dbReference>
<dbReference type="PANTHER" id="PTHR11516">
    <property type="entry name" value="PYRUVATE DEHYDROGENASE E1 COMPONENT, ALPHA SUBUNIT BACTERIAL AND ORGANELLAR"/>
    <property type="match status" value="1"/>
</dbReference>
<sequence length="328" mass="36219">MSAKLMIDRSHGQHLFREMLRIRRFEAKCMELYQAQTIRGFLHLYDGQEAVAVGIMQALDERDAVVATYRDHGHAIARGLGMGPIMAEMYGKLEGCSRGRGGSMHLFDRASRFLGGNAIVGGGLPLAVGTAMADQQLHPGAATVCFFGEGAAGEGEFHESMNLAALWKLPVLFVCENNLYAMGVPLEVAEADTEIIHKAKGYNMPGEQVDGMNPVAVEVAARRAVESIRAGNGPWFLECRTYRFRAHSMFDAQQYRTKEEVAHWKERDPIVRMQAWLLEAHLMTPAELDEIEAAVDTEVAAAVAFAEAGTWESVDELERFVTMDEVPS</sequence>
<evidence type="ECO:0000256" key="5">
    <source>
        <dbReference type="ARBA" id="ARBA00023002"/>
    </source>
</evidence>
<dbReference type="eggNOG" id="COG1071">
    <property type="taxonomic scope" value="Bacteria"/>
</dbReference>
<evidence type="ECO:0000256" key="6">
    <source>
        <dbReference type="ARBA" id="ARBA00023052"/>
    </source>
</evidence>
<evidence type="ECO:0000256" key="4">
    <source>
        <dbReference type="ARBA" id="ARBA00014159"/>
    </source>
</evidence>
<evidence type="ECO:0000256" key="1">
    <source>
        <dbReference type="ARBA" id="ARBA00001964"/>
    </source>
</evidence>
<evidence type="ECO:0000256" key="8">
    <source>
        <dbReference type="ARBA" id="ARBA00025211"/>
    </source>
</evidence>
<evidence type="ECO:0000259" key="11">
    <source>
        <dbReference type="Pfam" id="PF00676"/>
    </source>
</evidence>
<dbReference type="STRING" id="1088721.JI59_00440"/>
<dbReference type="SUPFAM" id="SSF52518">
    <property type="entry name" value="Thiamin diphosphate-binding fold (THDP-binding)"/>
    <property type="match status" value="1"/>
</dbReference>
<organism evidence="12 13">
    <name type="scientific">Novosphingobium pentaromativorans US6-1</name>
    <dbReference type="NCBI Taxonomy" id="1088721"/>
    <lineage>
        <taxon>Bacteria</taxon>
        <taxon>Pseudomonadati</taxon>
        <taxon>Pseudomonadota</taxon>
        <taxon>Alphaproteobacteria</taxon>
        <taxon>Sphingomonadales</taxon>
        <taxon>Sphingomonadaceae</taxon>
        <taxon>Novosphingobium</taxon>
    </lineage>
</organism>
<evidence type="ECO:0000256" key="2">
    <source>
        <dbReference type="ARBA" id="ARBA00011870"/>
    </source>
</evidence>
<dbReference type="RefSeq" id="WP_007010991.1">
    <property type="nucleotide sequence ID" value="NZ_AGFM01000002.1"/>
</dbReference>
<evidence type="ECO:0000313" key="12">
    <source>
        <dbReference type="EMBL" id="EHJ62999.1"/>
    </source>
</evidence>